<proteinExistence type="predicted"/>
<organism evidence="1">
    <name type="scientific">Siphoviridae sp. ctpbb7</name>
    <dbReference type="NCBI Taxonomy" id="2826465"/>
    <lineage>
        <taxon>Viruses</taxon>
        <taxon>Duplodnaviria</taxon>
        <taxon>Heunggongvirae</taxon>
        <taxon>Uroviricota</taxon>
        <taxon>Caudoviricetes</taxon>
    </lineage>
</organism>
<sequence>MDIKDKQLSACELAAVEGAIDIISDYDKAAQLSGRLTSEYETAIKAVRMGENYFACPRCGER</sequence>
<name>A0A8S5N181_9CAUD</name>
<dbReference type="EMBL" id="BK015035">
    <property type="protein sequence ID" value="DAD88111.1"/>
    <property type="molecule type" value="Genomic_DNA"/>
</dbReference>
<reference evidence="1" key="1">
    <citation type="journal article" date="2021" name="Proc. Natl. Acad. Sci. U.S.A.">
        <title>A Catalog of Tens of Thousands of Viruses from Human Metagenomes Reveals Hidden Associations with Chronic Diseases.</title>
        <authorList>
            <person name="Tisza M.J."/>
            <person name="Buck C.B."/>
        </authorList>
    </citation>
    <scope>NUCLEOTIDE SEQUENCE</scope>
    <source>
        <strain evidence="1">Ctpbb7</strain>
    </source>
</reference>
<accession>A0A8S5N181</accession>
<protein>
    <submittedName>
        <fullName evidence="1">Uncharacterized protein</fullName>
    </submittedName>
</protein>
<evidence type="ECO:0000313" key="1">
    <source>
        <dbReference type="EMBL" id="DAD88111.1"/>
    </source>
</evidence>